<dbReference type="PANTHER" id="PTHR43761:SF1">
    <property type="entry name" value="D-ISOMER SPECIFIC 2-HYDROXYACID DEHYDROGENASE CATALYTIC DOMAIN-CONTAINING PROTEIN-RELATED"/>
    <property type="match status" value="1"/>
</dbReference>
<evidence type="ECO:0000256" key="3">
    <source>
        <dbReference type="ARBA" id="ARBA00023002"/>
    </source>
</evidence>
<reference evidence="9" key="2">
    <citation type="journal article" date="2021" name="PeerJ">
        <title>Extensive microbial diversity within the chicken gut microbiome revealed by metagenomics and culture.</title>
        <authorList>
            <person name="Gilroy R."/>
            <person name="Ravi A."/>
            <person name="Getino M."/>
            <person name="Pursley I."/>
            <person name="Horton D.L."/>
            <person name="Alikhan N.F."/>
            <person name="Baker D."/>
            <person name="Gharbi K."/>
            <person name="Hall N."/>
            <person name="Watson M."/>
            <person name="Adriaenssens E.M."/>
            <person name="Foster-Nyarko E."/>
            <person name="Jarju S."/>
            <person name="Secka A."/>
            <person name="Antonio M."/>
            <person name="Oren A."/>
            <person name="Chaudhuri R.R."/>
            <person name="La Ragione R."/>
            <person name="Hildebrand F."/>
            <person name="Pallen M.J."/>
        </authorList>
    </citation>
    <scope>NUCLEOTIDE SEQUENCE</scope>
    <source>
        <strain evidence="9">B3-1481</strain>
    </source>
</reference>
<dbReference type="GO" id="GO:0051287">
    <property type="term" value="F:NAD binding"/>
    <property type="evidence" value="ECO:0007669"/>
    <property type="project" value="InterPro"/>
</dbReference>
<sequence length="343" mass="38343">MKLVIDKSIPFIEGVFEPYATVLYREGPEISSEDIRDADGLVIRTRTKCDAKLLEGSRVKIIATATAGTDNIDYEYCKQHGIFFQNASGCNAGGVSNYVFSALFGAAARKSINLSGATVGIIGLGSVGQRVESMARSLGFKILRNDPKKAKIEWYTQFCNLDKLLKDSDVVTLHIPLSESSKGMANAEFFAKMKPGAFFINTAQGDIVVEDDLIEAIPRLGPVIIDTWSHEPTINTRLMNLVEIATPHIAGYSLQGKQIGTAMAVRAIARFFSFSGLYEFFPQTDIMEYQAVRLDVTDKSQGQIAAMLQYNYPIFTDDFMFRMNPTKFEELRTNYQYRREFFI</sequence>
<dbReference type="CDD" id="cd12158">
    <property type="entry name" value="ErythrP_dh"/>
    <property type="match status" value="1"/>
</dbReference>
<evidence type="ECO:0000259" key="7">
    <source>
        <dbReference type="Pfam" id="PF00389"/>
    </source>
</evidence>
<evidence type="ECO:0000259" key="8">
    <source>
        <dbReference type="Pfam" id="PF02826"/>
    </source>
</evidence>
<dbReference type="SUPFAM" id="SSF52283">
    <property type="entry name" value="Formate/glycerate dehydrogenase catalytic domain-like"/>
    <property type="match status" value="1"/>
</dbReference>
<comment type="caution">
    <text evidence="9">The sequence shown here is derived from an EMBL/GenBank/DDBJ whole genome shotgun (WGS) entry which is preliminary data.</text>
</comment>
<evidence type="ECO:0000313" key="9">
    <source>
        <dbReference type="EMBL" id="MBO8480261.1"/>
    </source>
</evidence>
<dbReference type="GO" id="GO:0033711">
    <property type="term" value="F:4-phosphoerythronate dehydrogenase activity"/>
    <property type="evidence" value="ECO:0007669"/>
    <property type="project" value="InterPro"/>
</dbReference>
<organism evidence="9 10">
    <name type="scientific">Candidatus Cryptobacteroides avistercoris</name>
    <dbReference type="NCBI Taxonomy" id="2840758"/>
    <lineage>
        <taxon>Bacteria</taxon>
        <taxon>Pseudomonadati</taxon>
        <taxon>Bacteroidota</taxon>
        <taxon>Bacteroidia</taxon>
        <taxon>Bacteroidales</taxon>
        <taxon>Candidatus Cryptobacteroides</taxon>
    </lineage>
</organism>
<dbReference type="Pfam" id="PF00389">
    <property type="entry name" value="2-Hacid_dh"/>
    <property type="match status" value="1"/>
</dbReference>
<dbReference type="PANTHER" id="PTHR43761">
    <property type="entry name" value="D-ISOMER SPECIFIC 2-HYDROXYACID DEHYDROGENASE FAMILY PROTEIN (AFU_ORTHOLOGUE AFUA_1G13630)"/>
    <property type="match status" value="1"/>
</dbReference>
<dbReference type="Proteomes" id="UP000823769">
    <property type="component" value="Unassembled WGS sequence"/>
</dbReference>
<feature type="domain" description="D-isomer specific 2-hydroxyacid dehydrogenase catalytic" evidence="7">
    <location>
        <begin position="32"/>
        <end position="251"/>
    </location>
</feature>
<protein>
    <submittedName>
        <fullName evidence="9">4-phosphoerythronate dehydrogenase</fullName>
    </submittedName>
</protein>
<dbReference type="SUPFAM" id="SSF51735">
    <property type="entry name" value="NAD(P)-binding Rossmann-fold domains"/>
    <property type="match status" value="1"/>
</dbReference>
<accession>A0A9D9IY20</accession>
<dbReference type="GO" id="GO:0005737">
    <property type="term" value="C:cytoplasm"/>
    <property type="evidence" value="ECO:0007669"/>
    <property type="project" value="InterPro"/>
</dbReference>
<keyword evidence="2" id="KW-0963">Cytoplasm</keyword>
<dbReference type="InterPro" id="IPR020921">
    <property type="entry name" value="Erythronate-4-P_DHase"/>
</dbReference>
<comment type="similarity">
    <text evidence="1 6">Belongs to the D-isomer specific 2-hydroxyacid dehydrogenase family.</text>
</comment>
<evidence type="ECO:0000313" key="10">
    <source>
        <dbReference type="Proteomes" id="UP000823769"/>
    </source>
</evidence>
<keyword evidence="5" id="KW-0664">Pyridoxine biosynthesis</keyword>
<dbReference type="InterPro" id="IPR006139">
    <property type="entry name" value="D-isomer_2_OHA_DH_cat_dom"/>
</dbReference>
<reference evidence="9" key="1">
    <citation type="submission" date="2020-10" db="EMBL/GenBank/DDBJ databases">
        <authorList>
            <person name="Gilroy R."/>
        </authorList>
    </citation>
    <scope>NUCLEOTIDE SEQUENCE</scope>
    <source>
        <strain evidence="9">B3-1481</strain>
    </source>
</reference>
<name>A0A9D9IY20_9BACT</name>
<evidence type="ECO:0000256" key="1">
    <source>
        <dbReference type="ARBA" id="ARBA00005854"/>
    </source>
</evidence>
<dbReference type="InterPro" id="IPR006140">
    <property type="entry name" value="D-isomer_DH_NAD-bd"/>
</dbReference>
<dbReference type="Pfam" id="PF02826">
    <property type="entry name" value="2-Hacid_dh_C"/>
    <property type="match status" value="1"/>
</dbReference>
<proteinExistence type="inferred from homology"/>
<dbReference type="InterPro" id="IPR050418">
    <property type="entry name" value="D-iso_2-hydroxyacid_DH_PdxB"/>
</dbReference>
<dbReference type="GO" id="GO:0008615">
    <property type="term" value="P:pyridoxine biosynthetic process"/>
    <property type="evidence" value="ECO:0007669"/>
    <property type="project" value="UniProtKB-KW"/>
</dbReference>
<evidence type="ECO:0000256" key="2">
    <source>
        <dbReference type="ARBA" id="ARBA00022490"/>
    </source>
</evidence>
<evidence type="ECO:0000256" key="5">
    <source>
        <dbReference type="ARBA" id="ARBA00023096"/>
    </source>
</evidence>
<evidence type="ECO:0000256" key="6">
    <source>
        <dbReference type="RuleBase" id="RU003719"/>
    </source>
</evidence>
<dbReference type="EMBL" id="JADILW010000061">
    <property type="protein sequence ID" value="MBO8480261.1"/>
    <property type="molecule type" value="Genomic_DNA"/>
</dbReference>
<feature type="domain" description="D-isomer specific 2-hydroxyacid dehydrogenase NAD-binding" evidence="8">
    <location>
        <begin position="109"/>
        <end position="250"/>
    </location>
</feature>
<dbReference type="InterPro" id="IPR036291">
    <property type="entry name" value="NAD(P)-bd_dom_sf"/>
</dbReference>
<keyword evidence="3 6" id="KW-0560">Oxidoreductase</keyword>
<evidence type="ECO:0000256" key="4">
    <source>
        <dbReference type="ARBA" id="ARBA00023027"/>
    </source>
</evidence>
<keyword evidence="4" id="KW-0520">NAD</keyword>
<gene>
    <name evidence="9" type="ORF">IAB76_04020</name>
</gene>
<dbReference type="InterPro" id="IPR029753">
    <property type="entry name" value="D-isomer_DH_CS"/>
</dbReference>
<dbReference type="PROSITE" id="PS00670">
    <property type="entry name" value="D_2_HYDROXYACID_DH_2"/>
    <property type="match status" value="1"/>
</dbReference>
<dbReference type="AlphaFoldDB" id="A0A9D9IY20"/>
<dbReference type="Gene3D" id="3.40.50.720">
    <property type="entry name" value="NAD(P)-binding Rossmann-like Domain"/>
    <property type="match status" value="2"/>
</dbReference>